<gene>
    <name evidence="1" type="ORF">POL68_42585</name>
</gene>
<dbReference type="EMBL" id="JAQNDM010000002">
    <property type="protein sequence ID" value="MDC0715213.1"/>
    <property type="molecule type" value="Genomic_DNA"/>
</dbReference>
<accession>A0ABT5DQ07</accession>
<dbReference type="InterPro" id="IPR045892">
    <property type="entry name" value="CrtISO-like"/>
</dbReference>
<dbReference type="Pfam" id="PF13450">
    <property type="entry name" value="NAD_binding_8"/>
    <property type="match status" value="1"/>
</dbReference>
<reference evidence="1 2" key="1">
    <citation type="submission" date="2022-11" db="EMBL/GenBank/DDBJ databases">
        <title>Minimal conservation of predation-associated metabolite biosynthetic gene clusters underscores biosynthetic potential of Myxococcota including descriptions for ten novel species: Archangium lansinium sp. nov., Myxococcus landrumus sp. nov., Nannocystis bai.</title>
        <authorList>
            <person name="Ahearne A."/>
            <person name="Stevens C."/>
            <person name="Dowd S."/>
        </authorList>
    </citation>
    <scope>NUCLEOTIDE SEQUENCE [LARGE SCALE GENOMIC DNA]</scope>
    <source>
        <strain evidence="1 2">NCWAL01</strain>
    </source>
</reference>
<sequence>MGARYPRGMPESWYDAVVVGAGFGGMSTALELAQRGARVVLCEALNYPGGCASTFQREGYAFEAGATLFSGLAEGQLFGQWIRRHGLAVEVDWLDPLVELRTHALRLSVHRDRHLFLEQLCALPGAPAQGLRGFFAYQRQVADALWALFDEPALLPPLDVHALVRHAARAPRYVPLLRWLGRPLGAVLVHFGLERFTPLRTYLDGLCQITVQCSAAEAETPIAMAAMDYYWRGTGHVRGGIGRLGEGLLEAITRCGGEVRLANRVKALVPEPGGWRVVTRQGVLRARHVAANVLPQGMLRLLDLPPERLPRLSGLAGRVAEGWGAAMLYRVVHAPEGRGAEPCHLELVQDEALPFIEGNHLFVSISGAADEGRAPAGQRTLTVSTHVPLRALRDSSAEEQVRYVEDIHSRMREGLARLAPEWTGDVRHELTASPRTFERFTRREGGAVGGVPRRAGLGHYRELGPRPVMKGLWLVGDSVFPGQSTLAAALGGVRTAARIAASR</sequence>
<dbReference type="InterPro" id="IPR036188">
    <property type="entry name" value="FAD/NAD-bd_sf"/>
</dbReference>
<dbReference type="Proteomes" id="UP001221838">
    <property type="component" value="Unassembled WGS sequence"/>
</dbReference>
<evidence type="ECO:0000313" key="1">
    <source>
        <dbReference type="EMBL" id="MDC0715213.1"/>
    </source>
</evidence>
<dbReference type="Gene3D" id="3.90.660.50">
    <property type="match status" value="1"/>
</dbReference>
<protein>
    <submittedName>
        <fullName evidence="1">NAD(P)/FAD-dependent oxidoreductase</fullName>
    </submittedName>
</protein>
<comment type="caution">
    <text evidence="1">The sequence shown here is derived from an EMBL/GenBank/DDBJ whole genome shotgun (WGS) entry which is preliminary data.</text>
</comment>
<dbReference type="Gene3D" id="3.50.50.60">
    <property type="entry name" value="FAD/NAD(P)-binding domain"/>
    <property type="match status" value="2"/>
</dbReference>
<dbReference type="SUPFAM" id="SSF51905">
    <property type="entry name" value="FAD/NAD(P)-binding domain"/>
    <property type="match status" value="1"/>
</dbReference>
<evidence type="ECO:0000313" key="2">
    <source>
        <dbReference type="Proteomes" id="UP001221838"/>
    </source>
</evidence>
<proteinExistence type="predicted"/>
<dbReference type="PANTHER" id="PTHR46313:SF3">
    <property type="entry name" value="PROLYCOPENE ISOMERASE, CHLOROPLASTIC"/>
    <property type="match status" value="1"/>
</dbReference>
<organism evidence="1 2">
    <name type="scientific">Stigmatella ashevillensis</name>
    <dbReference type="NCBI Taxonomy" id="2995309"/>
    <lineage>
        <taxon>Bacteria</taxon>
        <taxon>Pseudomonadati</taxon>
        <taxon>Myxococcota</taxon>
        <taxon>Myxococcia</taxon>
        <taxon>Myxococcales</taxon>
        <taxon>Cystobacterineae</taxon>
        <taxon>Archangiaceae</taxon>
        <taxon>Stigmatella</taxon>
    </lineage>
</organism>
<name>A0ABT5DQ07_9BACT</name>
<keyword evidence="2" id="KW-1185">Reference proteome</keyword>
<dbReference type="PANTHER" id="PTHR46313">
    <property type="match status" value="1"/>
</dbReference>